<comment type="caution">
    <text evidence="9">The sequence shown here is derived from an EMBL/GenBank/DDBJ whole genome shotgun (WGS) entry which is preliminary data.</text>
</comment>
<dbReference type="PANTHER" id="PTHR30518">
    <property type="entry name" value="ENDOLYTIC MUREIN TRANSGLYCOSYLASE"/>
    <property type="match status" value="1"/>
</dbReference>
<evidence type="ECO:0000256" key="5">
    <source>
        <dbReference type="ARBA" id="ARBA00023239"/>
    </source>
</evidence>
<comment type="function">
    <text evidence="7">Functions as a peptidoglycan terminase that cleaves nascent peptidoglycan strands endolytically to terminate their elongation.</text>
</comment>
<feature type="compositionally biased region" description="Pro residues" evidence="8">
    <location>
        <begin position="333"/>
        <end position="344"/>
    </location>
</feature>
<evidence type="ECO:0000256" key="4">
    <source>
        <dbReference type="ARBA" id="ARBA00023136"/>
    </source>
</evidence>
<keyword evidence="7" id="KW-0997">Cell inner membrane</keyword>
<keyword evidence="2 7" id="KW-0812">Transmembrane</keyword>
<keyword evidence="1 7" id="KW-1003">Cell membrane</keyword>
<dbReference type="PANTHER" id="PTHR30518:SF2">
    <property type="entry name" value="ENDOLYTIC MUREIN TRANSGLYCOSYLASE"/>
    <property type="match status" value="1"/>
</dbReference>
<dbReference type="Proteomes" id="UP001524587">
    <property type="component" value="Unassembled WGS sequence"/>
</dbReference>
<keyword evidence="4 7" id="KW-0472">Membrane</keyword>
<dbReference type="HAMAP" id="MF_02065">
    <property type="entry name" value="MltG"/>
    <property type="match status" value="1"/>
</dbReference>
<evidence type="ECO:0000256" key="8">
    <source>
        <dbReference type="SAM" id="MobiDB-lite"/>
    </source>
</evidence>
<keyword evidence="6 7" id="KW-0961">Cell wall biogenesis/degradation</keyword>
<reference evidence="9 10" key="1">
    <citation type="submission" date="2022-06" db="EMBL/GenBank/DDBJ databases">
        <title>Endosaccharibacter gen. nov., sp. nov., endophytic bacteria isolated from sugarcane.</title>
        <authorList>
            <person name="Pitiwittayakul N."/>
            <person name="Yukphan P."/>
            <person name="Charoenyingcharoen P."/>
            <person name="Tanasupawat S."/>
        </authorList>
    </citation>
    <scope>NUCLEOTIDE SEQUENCE [LARGE SCALE GENOMIC DNA]</scope>
    <source>
        <strain evidence="9 10">KSS8</strain>
    </source>
</reference>
<evidence type="ECO:0000313" key="10">
    <source>
        <dbReference type="Proteomes" id="UP001524587"/>
    </source>
</evidence>
<keyword evidence="5 7" id="KW-0456">Lyase</keyword>
<dbReference type="RefSeq" id="WP_422863793.1">
    <property type="nucleotide sequence ID" value="NZ_JAMSKV010000005.1"/>
</dbReference>
<comment type="similarity">
    <text evidence="7">Belongs to the transglycosylase MltG family.</text>
</comment>
<dbReference type="CDD" id="cd08010">
    <property type="entry name" value="MltG_like"/>
    <property type="match status" value="1"/>
</dbReference>
<name>A0ABT1W637_9PROT</name>
<protein>
    <recommendedName>
        <fullName evidence="7">Endolytic murein transglycosylase</fullName>
        <ecNumber evidence="7">4.2.2.29</ecNumber>
    </recommendedName>
    <alternativeName>
        <fullName evidence="7">Peptidoglycan lytic transglycosylase</fullName>
    </alternativeName>
    <alternativeName>
        <fullName evidence="7">Peptidoglycan polymerization terminase</fullName>
    </alternativeName>
</protein>
<keyword evidence="3 7" id="KW-1133">Transmembrane helix</keyword>
<dbReference type="InterPro" id="IPR003770">
    <property type="entry name" value="MLTG-like"/>
</dbReference>
<dbReference type="EC" id="4.2.2.29" evidence="7"/>
<organism evidence="9 10">
    <name type="scientific">Endosaccharibacter trunci</name>
    <dbReference type="NCBI Taxonomy" id="2812733"/>
    <lineage>
        <taxon>Bacteria</taxon>
        <taxon>Pseudomonadati</taxon>
        <taxon>Pseudomonadota</taxon>
        <taxon>Alphaproteobacteria</taxon>
        <taxon>Acetobacterales</taxon>
        <taxon>Acetobacteraceae</taxon>
        <taxon>Endosaccharibacter</taxon>
    </lineage>
</organism>
<sequence>MRRSLAAFLVVLLLAGAGFGALRVAAHRPGPLPEAADLVIPHGHLTEIATELQRDHVIPEGTVYRSLFLLLARTTDHGAPLHAAELHFPAHASMAQALFVLRHAKPVQHMITIPEGLTAAQIAEIVAKAPILHGSFDLPHEGTVLPQTYAFERGATRTALVERMQAAMTRELAAVWAGRDPAVPLSSPDQLLILASIVERETGLATERSLVAEVFENRLRDGMRLQSDPTVAYGASGGLGPLPRPLTRSDLMQPSPYNTYVIPGLPIGPICSPGLASLNAVAHPAQGTLLYFVANGTGGHAFASTLQAHLANVAQFRALEAAHPGQTPTLDPLRPPPQVPARPR</sequence>
<dbReference type="Pfam" id="PF02618">
    <property type="entry name" value="YceG"/>
    <property type="match status" value="1"/>
</dbReference>
<accession>A0ABT1W637</accession>
<evidence type="ECO:0000256" key="6">
    <source>
        <dbReference type="ARBA" id="ARBA00023316"/>
    </source>
</evidence>
<evidence type="ECO:0000256" key="1">
    <source>
        <dbReference type="ARBA" id="ARBA00022475"/>
    </source>
</evidence>
<evidence type="ECO:0000313" key="9">
    <source>
        <dbReference type="EMBL" id="MCQ8278319.1"/>
    </source>
</evidence>
<feature type="region of interest" description="Disordered" evidence="8">
    <location>
        <begin position="324"/>
        <end position="344"/>
    </location>
</feature>
<comment type="catalytic activity">
    <reaction evidence="7">
        <text>a peptidoglycan chain = a peptidoglycan chain with N-acetyl-1,6-anhydromuramyl-[peptide] at the reducing end + a peptidoglycan chain with N-acetylglucosamine at the non-reducing end.</text>
        <dbReference type="EC" id="4.2.2.29"/>
    </reaction>
</comment>
<dbReference type="Gene3D" id="3.30.160.60">
    <property type="entry name" value="Classic Zinc Finger"/>
    <property type="match status" value="1"/>
</dbReference>
<evidence type="ECO:0000256" key="2">
    <source>
        <dbReference type="ARBA" id="ARBA00022692"/>
    </source>
</evidence>
<dbReference type="EMBL" id="JAMSKV010000005">
    <property type="protein sequence ID" value="MCQ8278319.1"/>
    <property type="molecule type" value="Genomic_DNA"/>
</dbReference>
<dbReference type="NCBIfam" id="TIGR00247">
    <property type="entry name" value="endolytic transglycosylase MltG"/>
    <property type="match status" value="1"/>
</dbReference>
<evidence type="ECO:0000256" key="7">
    <source>
        <dbReference type="HAMAP-Rule" id="MF_02065"/>
    </source>
</evidence>
<keyword evidence="10" id="KW-1185">Reference proteome</keyword>
<proteinExistence type="inferred from homology"/>
<evidence type="ECO:0000256" key="3">
    <source>
        <dbReference type="ARBA" id="ARBA00022989"/>
    </source>
</evidence>
<feature type="site" description="Important for catalytic activity" evidence="7">
    <location>
        <position position="201"/>
    </location>
</feature>
<gene>
    <name evidence="7 9" type="primary">mltG</name>
    <name evidence="9" type="ORF">NFI95_07630</name>
</gene>